<keyword evidence="1" id="KW-0221">Differentiation</keyword>
<dbReference type="EMBL" id="CAAE01015038">
    <property type="protein sequence ID" value="CAG11536.1"/>
    <property type="molecule type" value="Genomic_DNA"/>
</dbReference>
<dbReference type="InterPro" id="IPR025605">
    <property type="entry name" value="OST-HTH/LOTUS_dom"/>
</dbReference>
<evidence type="ECO:0000256" key="1">
    <source>
        <dbReference type="ARBA" id="ARBA00022782"/>
    </source>
</evidence>
<accession>Q4RJ96</accession>
<protein>
    <submittedName>
        <fullName evidence="3">(spotted green pufferfish) hypothetical protein</fullName>
    </submittedName>
</protein>
<evidence type="ECO:0000313" key="3">
    <source>
        <dbReference type="EMBL" id="CAG11536.1"/>
    </source>
</evidence>
<dbReference type="AlphaFoldDB" id="Q4RJ96"/>
<dbReference type="GO" id="GO:0030154">
    <property type="term" value="P:cell differentiation"/>
    <property type="evidence" value="ECO:0007669"/>
    <property type="project" value="UniProtKB-KW"/>
</dbReference>
<reference evidence="3" key="2">
    <citation type="submission" date="2004-02" db="EMBL/GenBank/DDBJ databases">
        <authorList>
            <consortium name="Genoscope"/>
            <consortium name="Whitehead Institute Centre for Genome Research"/>
        </authorList>
    </citation>
    <scope>NUCLEOTIDE SEQUENCE</scope>
</reference>
<comment type="caution">
    <text evidence="3">The sequence shown here is derived from an EMBL/GenBank/DDBJ whole genome shotgun (WGS) entry which is preliminary data.</text>
</comment>
<dbReference type="InterPro" id="IPR041966">
    <property type="entry name" value="LOTUS-like"/>
</dbReference>
<sequence length="83" mass="9328">MADTDSIKKLLRSVLQSSKEGVSLSTLQSDYRSLCGDSIPLKKLGYSRLEDYLRSIPSVVHLESHMGEVRLVAVVYFTDLHIM</sequence>
<proteinExistence type="predicted"/>
<organism evidence="3">
    <name type="scientific">Tetraodon nigroviridis</name>
    <name type="common">Spotted green pufferfish</name>
    <name type="synonym">Chelonodon nigroviridis</name>
    <dbReference type="NCBI Taxonomy" id="99883"/>
    <lineage>
        <taxon>Eukaryota</taxon>
        <taxon>Metazoa</taxon>
        <taxon>Chordata</taxon>
        <taxon>Craniata</taxon>
        <taxon>Vertebrata</taxon>
        <taxon>Euteleostomi</taxon>
        <taxon>Actinopterygii</taxon>
        <taxon>Neopterygii</taxon>
        <taxon>Teleostei</taxon>
        <taxon>Neoteleostei</taxon>
        <taxon>Acanthomorphata</taxon>
        <taxon>Eupercaria</taxon>
        <taxon>Tetraodontiformes</taxon>
        <taxon>Tetradontoidea</taxon>
        <taxon>Tetraodontidae</taxon>
        <taxon>Tetraodon</taxon>
    </lineage>
</organism>
<dbReference type="OrthoDB" id="10034606at2759"/>
<dbReference type="PROSITE" id="PS51644">
    <property type="entry name" value="HTH_OST"/>
    <property type="match status" value="1"/>
</dbReference>
<name>Q4RJ96_TETNG</name>
<reference evidence="3" key="1">
    <citation type="journal article" date="2004" name="Nature">
        <title>Genome duplication in the teleost fish Tetraodon nigroviridis reveals the early vertebrate proto-karyotype.</title>
        <authorList>
            <person name="Jaillon O."/>
            <person name="Aury J.-M."/>
            <person name="Brunet F."/>
            <person name="Petit J.-L."/>
            <person name="Stange-Thomann N."/>
            <person name="Mauceli E."/>
            <person name="Bouneau L."/>
            <person name="Fischer C."/>
            <person name="Ozouf-Costaz C."/>
            <person name="Bernot A."/>
            <person name="Nicaud S."/>
            <person name="Jaffe D."/>
            <person name="Fisher S."/>
            <person name="Lutfalla G."/>
            <person name="Dossat C."/>
            <person name="Segurens B."/>
            <person name="Dasilva C."/>
            <person name="Salanoubat M."/>
            <person name="Levy M."/>
            <person name="Boudet N."/>
            <person name="Castellano S."/>
            <person name="Anthouard V."/>
            <person name="Jubin C."/>
            <person name="Castelli V."/>
            <person name="Katinka M."/>
            <person name="Vacherie B."/>
            <person name="Biemont C."/>
            <person name="Skalli Z."/>
            <person name="Cattolico L."/>
            <person name="Poulain J."/>
            <person name="De Berardinis V."/>
            <person name="Cruaud C."/>
            <person name="Duprat S."/>
            <person name="Brottier P."/>
            <person name="Coutanceau J.-P."/>
            <person name="Gouzy J."/>
            <person name="Parra G."/>
            <person name="Lardier G."/>
            <person name="Chapple C."/>
            <person name="McKernan K.J."/>
            <person name="McEwan P."/>
            <person name="Bosak S."/>
            <person name="Kellis M."/>
            <person name="Volff J.-N."/>
            <person name="Guigo R."/>
            <person name="Zody M.C."/>
            <person name="Mesirov J."/>
            <person name="Lindblad-Toh K."/>
            <person name="Birren B."/>
            <person name="Nusbaum C."/>
            <person name="Kahn D."/>
            <person name="Robinson-Rechavi M."/>
            <person name="Laudet V."/>
            <person name="Schachter V."/>
            <person name="Quetier F."/>
            <person name="Saurin W."/>
            <person name="Scarpelli C."/>
            <person name="Wincker P."/>
            <person name="Lander E.S."/>
            <person name="Weissenbach J."/>
            <person name="Roest Crollius H."/>
        </authorList>
    </citation>
    <scope>NUCLEOTIDE SEQUENCE [LARGE SCALE GENOMIC DNA]</scope>
</reference>
<dbReference type="Pfam" id="PF12872">
    <property type="entry name" value="OST-HTH"/>
    <property type="match status" value="1"/>
</dbReference>
<feature type="domain" description="HTH OST-type" evidence="2">
    <location>
        <begin position="3"/>
        <end position="76"/>
    </location>
</feature>
<dbReference type="Gene3D" id="3.30.420.610">
    <property type="entry name" value="LOTUS domain-like"/>
    <property type="match status" value="1"/>
</dbReference>
<dbReference type="KEGG" id="tng:GSTEN00033526G001"/>
<evidence type="ECO:0000259" key="2">
    <source>
        <dbReference type="PROSITE" id="PS51644"/>
    </source>
</evidence>
<gene>
    <name evidence="3" type="ORF">GSTENG00033526001</name>
</gene>